<comment type="caution">
    <text evidence="1">The sequence shown here is derived from an EMBL/GenBank/DDBJ whole genome shotgun (WGS) entry which is preliminary data.</text>
</comment>
<accession>A0ABQ9GVG3</accession>
<name>A0ABQ9GVG3_9NEOP</name>
<gene>
    <name evidence="1" type="ORF">PR048_023920</name>
</gene>
<sequence>MLGCSATVFLLCVTSGKQSTYLVSSISPAATTISISIYNPALILAVTHYIILLIDGAASSSALGKRRVEVGHHTAGPRMKLAPRASSARNNILNELRNNAVGILYGGLGVTFYEIDGDFAARLSVEPRWIALKLTLQVKAMTYGQSRQCNPSDDDLAISLSWRYNPESKQWISQAPQDRTAVRGSSLTPWGAKLDRGRGVISFSIQLQLSSANQPDLFNEECLFVSGWTRGGVVVMLLAFHQEEPGSIPTRVTPGFPVCGNRAGRCRWPAGFLGYLPVSPPLHSGAAPYSPRFTLTGSIGLDVKICPDLCTRSFQWGSDGMRNYFGHTLLHSYVVKQSTEDDKIHDNSSSWLGLVLSLSTKLSNGVWRGKQEIPEKTRRQSGIVRHDSHMGKIRECPGRGLSPNNRCFLPSLLDFCRWSTDFLGDLLFSPAVAVRRCSILISPFAFPGSQQAAQTSALHSTYVVSAISALKIKVAHIYRSSFVCMRRRNIGEKEHQEGFRKVRSNQKLKEPVCLEIFPAFEFEKHGSYKGNIVTRCKCAIAATRKTLNWRAALSCCVYLQDSKRQAYGFIGGKSSWNGDRDEVHFEPPKLAVRNLDPRSVTIVDKLTNETPSELLILDQIHPQVWENHEQWKIYNMVRSFDVRDSVLDNIERGRGGVVVRLLASHSCEPGSSLGGVVPGFSHVGIVPDDAAGWQVFTGISRFPRPCILSLLHTHFSSPSSALKTSILRAAQISSLFAPDTQHLSEALQSIRHHGRRAKLAENSPWFHLPLHFNQRLLPARYPFKEIGHSIVELKLLTQEFSEVRQIYFRPVTEVGQSHSNLHFSLFLNNNANYAAEKAYSTVVYGDDTSEDVFGSAGIAGVSTKEVDDTGEWPDNSSNALSAPPVGALMTAYLTTPESGGWPASCNQAEEGRRCFVLVESSVMPAVFGFENADAIASRSCQVRPIHGTSQKYARNLANLVKSFDNIA</sequence>
<dbReference type="Proteomes" id="UP001159363">
    <property type="component" value="Chromosome 8"/>
</dbReference>
<evidence type="ECO:0000313" key="2">
    <source>
        <dbReference type="Proteomes" id="UP001159363"/>
    </source>
</evidence>
<keyword evidence="2" id="KW-1185">Reference proteome</keyword>
<proteinExistence type="predicted"/>
<organism evidence="1 2">
    <name type="scientific">Dryococelus australis</name>
    <dbReference type="NCBI Taxonomy" id="614101"/>
    <lineage>
        <taxon>Eukaryota</taxon>
        <taxon>Metazoa</taxon>
        <taxon>Ecdysozoa</taxon>
        <taxon>Arthropoda</taxon>
        <taxon>Hexapoda</taxon>
        <taxon>Insecta</taxon>
        <taxon>Pterygota</taxon>
        <taxon>Neoptera</taxon>
        <taxon>Polyneoptera</taxon>
        <taxon>Phasmatodea</taxon>
        <taxon>Verophasmatodea</taxon>
        <taxon>Anareolatae</taxon>
        <taxon>Phasmatidae</taxon>
        <taxon>Eurycanthinae</taxon>
        <taxon>Dryococelus</taxon>
    </lineage>
</organism>
<evidence type="ECO:0000313" key="1">
    <source>
        <dbReference type="EMBL" id="KAJ8876012.1"/>
    </source>
</evidence>
<protein>
    <submittedName>
        <fullName evidence="1">Uncharacterized protein</fullName>
    </submittedName>
</protein>
<dbReference type="EMBL" id="JARBHB010000009">
    <property type="protein sequence ID" value="KAJ8876012.1"/>
    <property type="molecule type" value="Genomic_DNA"/>
</dbReference>
<reference evidence="1 2" key="1">
    <citation type="submission" date="2023-02" db="EMBL/GenBank/DDBJ databases">
        <title>LHISI_Scaffold_Assembly.</title>
        <authorList>
            <person name="Stuart O.P."/>
            <person name="Cleave R."/>
            <person name="Magrath M.J.L."/>
            <person name="Mikheyev A.S."/>
        </authorList>
    </citation>
    <scope>NUCLEOTIDE SEQUENCE [LARGE SCALE GENOMIC DNA]</scope>
    <source>
        <strain evidence="1">Daus_M_001</strain>
        <tissue evidence="1">Leg muscle</tissue>
    </source>
</reference>